<dbReference type="GO" id="GO:0000041">
    <property type="term" value="P:transition metal ion transport"/>
    <property type="evidence" value="ECO:0007669"/>
    <property type="project" value="InterPro"/>
</dbReference>
<proteinExistence type="predicted"/>
<keyword evidence="9" id="KW-1185">Reference proteome</keyword>
<dbReference type="PANTHER" id="PTHR34229">
    <property type="entry name" value="METAL TRANSPORT PROTEIN HI_1621-RELATED"/>
    <property type="match status" value="1"/>
</dbReference>
<protein>
    <submittedName>
        <fullName evidence="8">Energy-coupling factor ABC transporter permease</fullName>
    </submittedName>
</protein>
<name>A0A6I0ETV2_9FIRM</name>
<dbReference type="Gene3D" id="1.10.1760.20">
    <property type="match status" value="1"/>
</dbReference>
<evidence type="ECO:0000256" key="1">
    <source>
        <dbReference type="ARBA" id="ARBA00004651"/>
    </source>
</evidence>
<evidence type="ECO:0000256" key="5">
    <source>
        <dbReference type="ARBA" id="ARBA00022989"/>
    </source>
</evidence>
<reference evidence="8 9" key="1">
    <citation type="submission" date="2019-10" db="EMBL/GenBank/DDBJ databases">
        <title>Whole-genome sequence of the extremophile Heliorestis acidaminivorans DSM 24790.</title>
        <authorList>
            <person name="Kyndt J.A."/>
            <person name="Meyer T.E."/>
        </authorList>
    </citation>
    <scope>NUCLEOTIDE SEQUENCE [LARGE SCALE GENOMIC DNA]</scope>
    <source>
        <strain evidence="8 9">DSM 24790</strain>
    </source>
</reference>
<dbReference type="OrthoDB" id="5395048at2"/>
<comment type="subcellular location">
    <subcellularLocation>
        <location evidence="1">Cell membrane</location>
        <topology evidence="1">Multi-pass membrane protein</topology>
    </subcellularLocation>
</comment>
<evidence type="ECO:0000256" key="7">
    <source>
        <dbReference type="SAM" id="Phobius"/>
    </source>
</evidence>
<feature type="transmembrane region" description="Helical" evidence="7">
    <location>
        <begin position="44"/>
        <end position="64"/>
    </location>
</feature>
<feature type="transmembrane region" description="Helical" evidence="7">
    <location>
        <begin position="12"/>
        <end position="32"/>
    </location>
</feature>
<keyword evidence="2" id="KW-0813">Transport</keyword>
<accession>A0A6I0ETV2</accession>
<keyword evidence="5 7" id="KW-1133">Transmembrane helix</keyword>
<feature type="transmembrane region" description="Helical" evidence="7">
    <location>
        <begin position="97"/>
        <end position="124"/>
    </location>
</feature>
<evidence type="ECO:0000256" key="6">
    <source>
        <dbReference type="ARBA" id="ARBA00023136"/>
    </source>
</evidence>
<dbReference type="GO" id="GO:0005886">
    <property type="term" value="C:plasma membrane"/>
    <property type="evidence" value="ECO:0007669"/>
    <property type="project" value="UniProtKB-SubCell"/>
</dbReference>
<keyword evidence="3" id="KW-1003">Cell membrane</keyword>
<dbReference type="InterPro" id="IPR002751">
    <property type="entry name" value="CbiM/NikMN"/>
</dbReference>
<dbReference type="PANTHER" id="PTHR34229:SF1">
    <property type="entry name" value="METAL TRANSPORT PROTEIN HI_1621-RELATED"/>
    <property type="match status" value="1"/>
</dbReference>
<feature type="transmembrane region" description="Helical" evidence="7">
    <location>
        <begin position="182"/>
        <end position="209"/>
    </location>
</feature>
<keyword evidence="6 7" id="KW-0472">Membrane</keyword>
<comment type="caution">
    <text evidence="8">The sequence shown here is derived from an EMBL/GenBank/DDBJ whole genome shotgun (WGS) entry which is preliminary data.</text>
</comment>
<gene>
    <name evidence="8" type="ORF">F9B85_00565</name>
</gene>
<feature type="transmembrane region" description="Helical" evidence="7">
    <location>
        <begin position="71"/>
        <end position="91"/>
    </location>
</feature>
<dbReference type="RefSeq" id="WP_151617671.1">
    <property type="nucleotide sequence ID" value="NZ_WBXO01000001.1"/>
</dbReference>
<feature type="transmembrane region" description="Helical" evidence="7">
    <location>
        <begin position="136"/>
        <end position="162"/>
    </location>
</feature>
<evidence type="ECO:0000256" key="4">
    <source>
        <dbReference type="ARBA" id="ARBA00022692"/>
    </source>
</evidence>
<evidence type="ECO:0000313" key="9">
    <source>
        <dbReference type="Proteomes" id="UP000468766"/>
    </source>
</evidence>
<dbReference type="EMBL" id="WBXO01000001">
    <property type="protein sequence ID" value="KAB2954225.1"/>
    <property type="molecule type" value="Genomic_DNA"/>
</dbReference>
<evidence type="ECO:0000313" key="8">
    <source>
        <dbReference type="EMBL" id="KAB2954225.1"/>
    </source>
</evidence>
<sequence>MTHLHFPDGILPLWFAVLGLIITATILVPALKKLKEEEHFAKKVSLIALFSALMIIAMSIPLGFIHYHMNLAVLVSLLIGPWYAFISIFVVNSFLSLIGHGGITVVGLNTLILGFEAFLAYYLFTALRKMLQPFIALFSTVLISLIFTTFFMLFVVFLAALTTEPLILGDYLEKGHELASGVMLWSLQIILPIALVGAILESIVSTVIAKYLAKLKPELVAHLGLTLDGYNSIDTNNGKRTFEVIQGYKDRKDEEIHK</sequence>
<dbReference type="Proteomes" id="UP000468766">
    <property type="component" value="Unassembled WGS sequence"/>
</dbReference>
<evidence type="ECO:0000256" key="3">
    <source>
        <dbReference type="ARBA" id="ARBA00022475"/>
    </source>
</evidence>
<keyword evidence="4 7" id="KW-0812">Transmembrane</keyword>
<dbReference type="Pfam" id="PF01891">
    <property type="entry name" value="CbiM"/>
    <property type="match status" value="1"/>
</dbReference>
<organism evidence="8 9">
    <name type="scientific">Heliorestis acidaminivorans</name>
    <dbReference type="NCBI Taxonomy" id="553427"/>
    <lineage>
        <taxon>Bacteria</taxon>
        <taxon>Bacillati</taxon>
        <taxon>Bacillota</taxon>
        <taxon>Clostridia</taxon>
        <taxon>Eubacteriales</taxon>
        <taxon>Heliobacteriaceae</taxon>
        <taxon>Heliorestis</taxon>
    </lineage>
</organism>
<dbReference type="AlphaFoldDB" id="A0A6I0ETV2"/>
<evidence type="ECO:0000256" key="2">
    <source>
        <dbReference type="ARBA" id="ARBA00022448"/>
    </source>
</evidence>